<gene>
    <name evidence="1" type="ORF">LCGC14_1285160</name>
</gene>
<reference evidence="1" key="1">
    <citation type="journal article" date="2015" name="Nature">
        <title>Complex archaea that bridge the gap between prokaryotes and eukaryotes.</title>
        <authorList>
            <person name="Spang A."/>
            <person name="Saw J.H."/>
            <person name="Jorgensen S.L."/>
            <person name="Zaremba-Niedzwiedzka K."/>
            <person name="Martijn J."/>
            <person name="Lind A.E."/>
            <person name="van Eijk R."/>
            <person name="Schleper C."/>
            <person name="Guy L."/>
            <person name="Ettema T.J."/>
        </authorList>
    </citation>
    <scope>NUCLEOTIDE SEQUENCE</scope>
</reference>
<dbReference type="AlphaFoldDB" id="A0A0F9LF48"/>
<proteinExistence type="predicted"/>
<comment type="caution">
    <text evidence="1">The sequence shown here is derived from an EMBL/GenBank/DDBJ whole genome shotgun (WGS) entry which is preliminary data.</text>
</comment>
<name>A0A0F9LF48_9ZZZZ</name>
<protein>
    <submittedName>
        <fullName evidence="1">Uncharacterized protein</fullName>
    </submittedName>
</protein>
<organism evidence="1">
    <name type="scientific">marine sediment metagenome</name>
    <dbReference type="NCBI Taxonomy" id="412755"/>
    <lineage>
        <taxon>unclassified sequences</taxon>
        <taxon>metagenomes</taxon>
        <taxon>ecological metagenomes</taxon>
    </lineage>
</organism>
<evidence type="ECO:0000313" key="1">
    <source>
        <dbReference type="EMBL" id="KKM85826.1"/>
    </source>
</evidence>
<dbReference type="EMBL" id="LAZR01007349">
    <property type="protein sequence ID" value="KKM85826.1"/>
    <property type="molecule type" value="Genomic_DNA"/>
</dbReference>
<sequence length="82" mass="9838">MKVDKNIKQRDKTLRSNIKSRNWDKNPEFLIVRDVVQNLKMRKPELSNFKYVYDYEWECVPGFSNKGKGDLVRKCILTMNIL</sequence>
<accession>A0A0F9LF48</accession>